<dbReference type="InterPro" id="IPR025996">
    <property type="entry name" value="MT1864/Rv1816-like_C"/>
</dbReference>
<dbReference type="InterPro" id="IPR050109">
    <property type="entry name" value="HTH-type_TetR-like_transc_reg"/>
</dbReference>
<dbReference type="EMBL" id="BMMS01000022">
    <property type="protein sequence ID" value="GGO94126.1"/>
    <property type="molecule type" value="Genomic_DNA"/>
</dbReference>
<reference evidence="7" key="1">
    <citation type="journal article" date="2014" name="Int. J. Syst. Evol. Microbiol.">
        <title>Complete genome sequence of Corynebacterium casei LMG S-19264T (=DSM 44701T), isolated from a smear-ripened cheese.</title>
        <authorList>
            <consortium name="US DOE Joint Genome Institute (JGI-PGF)"/>
            <person name="Walter F."/>
            <person name="Albersmeier A."/>
            <person name="Kalinowski J."/>
            <person name="Ruckert C."/>
        </authorList>
    </citation>
    <scope>NUCLEOTIDE SEQUENCE</scope>
    <source>
        <strain evidence="7">CGMCC 4.7201</strain>
    </source>
</reference>
<dbReference type="InterPro" id="IPR009057">
    <property type="entry name" value="Homeodomain-like_sf"/>
</dbReference>
<evidence type="ECO:0000256" key="1">
    <source>
        <dbReference type="ARBA" id="ARBA00023015"/>
    </source>
</evidence>
<feature type="domain" description="HTH tetR-type" evidence="6">
    <location>
        <begin position="30"/>
        <end position="90"/>
    </location>
</feature>
<comment type="caution">
    <text evidence="7">The sequence shown here is derived from an EMBL/GenBank/DDBJ whole genome shotgun (WGS) entry which is preliminary data.</text>
</comment>
<proteinExistence type="predicted"/>
<dbReference type="SUPFAM" id="SSF46689">
    <property type="entry name" value="Homeodomain-like"/>
    <property type="match status" value="1"/>
</dbReference>
<dbReference type="PANTHER" id="PTHR30055:SF220">
    <property type="entry name" value="TETR-FAMILY REGULATORY PROTEIN"/>
    <property type="match status" value="1"/>
</dbReference>
<dbReference type="Pfam" id="PF13305">
    <property type="entry name" value="TetR_C_33"/>
    <property type="match status" value="1"/>
</dbReference>
<keyword evidence="1" id="KW-0805">Transcription regulation</keyword>
<evidence type="ECO:0000313" key="7">
    <source>
        <dbReference type="EMBL" id="GGO94126.1"/>
    </source>
</evidence>
<dbReference type="GO" id="GO:0000976">
    <property type="term" value="F:transcription cis-regulatory region binding"/>
    <property type="evidence" value="ECO:0007669"/>
    <property type="project" value="TreeGrafter"/>
</dbReference>
<dbReference type="InterPro" id="IPR001647">
    <property type="entry name" value="HTH_TetR"/>
</dbReference>
<dbReference type="AlphaFoldDB" id="A0A917ZU39"/>
<dbReference type="Proteomes" id="UP000641932">
    <property type="component" value="Unassembled WGS sequence"/>
</dbReference>
<dbReference type="Pfam" id="PF00440">
    <property type="entry name" value="TetR_N"/>
    <property type="match status" value="1"/>
</dbReference>
<feature type="region of interest" description="Disordered" evidence="5">
    <location>
        <begin position="1"/>
        <end position="27"/>
    </location>
</feature>
<dbReference type="Gene3D" id="1.10.357.10">
    <property type="entry name" value="Tetracycline Repressor, domain 2"/>
    <property type="match status" value="1"/>
</dbReference>
<keyword evidence="8" id="KW-1185">Reference proteome</keyword>
<feature type="DNA-binding region" description="H-T-H motif" evidence="4">
    <location>
        <begin position="53"/>
        <end position="72"/>
    </location>
</feature>
<organism evidence="7 8">
    <name type="scientific">Wenjunlia tyrosinilytica</name>
    <dbReference type="NCBI Taxonomy" id="1544741"/>
    <lineage>
        <taxon>Bacteria</taxon>
        <taxon>Bacillati</taxon>
        <taxon>Actinomycetota</taxon>
        <taxon>Actinomycetes</taxon>
        <taxon>Kitasatosporales</taxon>
        <taxon>Streptomycetaceae</taxon>
        <taxon>Wenjunlia</taxon>
    </lineage>
</organism>
<dbReference type="PANTHER" id="PTHR30055">
    <property type="entry name" value="HTH-TYPE TRANSCRIPTIONAL REGULATOR RUTR"/>
    <property type="match status" value="1"/>
</dbReference>
<evidence type="ECO:0000256" key="5">
    <source>
        <dbReference type="SAM" id="MobiDB-lite"/>
    </source>
</evidence>
<evidence type="ECO:0000256" key="2">
    <source>
        <dbReference type="ARBA" id="ARBA00023125"/>
    </source>
</evidence>
<evidence type="ECO:0000256" key="3">
    <source>
        <dbReference type="ARBA" id="ARBA00023163"/>
    </source>
</evidence>
<sequence length="207" mass="22225">MPEAPPPEARMPQARTPQTRAPEERAYHHGDLRRALLDAAVALIAERGTAAISLRDLARRAGVSHAAPAHHFKDKSGLFTAIAAEGHRLLAASIEAEAVPASKELLEMGVRYVRFALAHPAHFEVMFQPGLLRRDDPDLRAAQAQTGELLRSGLPLGTPVPDAESSALAAWSLAHGFATLCLSGNVSRFIGERDPADAFRDIVRASP</sequence>
<dbReference type="SUPFAM" id="SSF48498">
    <property type="entry name" value="Tetracyclin repressor-like, C-terminal domain"/>
    <property type="match status" value="1"/>
</dbReference>
<dbReference type="PROSITE" id="PS50977">
    <property type="entry name" value="HTH_TETR_2"/>
    <property type="match status" value="1"/>
</dbReference>
<evidence type="ECO:0000256" key="4">
    <source>
        <dbReference type="PROSITE-ProRule" id="PRU00335"/>
    </source>
</evidence>
<dbReference type="InterPro" id="IPR036271">
    <property type="entry name" value="Tet_transcr_reg_TetR-rel_C_sf"/>
</dbReference>
<gene>
    <name evidence="7" type="ORF">GCM10012280_48240</name>
</gene>
<evidence type="ECO:0000259" key="6">
    <source>
        <dbReference type="PROSITE" id="PS50977"/>
    </source>
</evidence>
<reference evidence="7" key="2">
    <citation type="submission" date="2020-09" db="EMBL/GenBank/DDBJ databases">
        <authorList>
            <person name="Sun Q."/>
            <person name="Zhou Y."/>
        </authorList>
    </citation>
    <scope>NUCLEOTIDE SEQUENCE</scope>
    <source>
        <strain evidence="7">CGMCC 4.7201</strain>
    </source>
</reference>
<evidence type="ECO:0000313" key="8">
    <source>
        <dbReference type="Proteomes" id="UP000641932"/>
    </source>
</evidence>
<dbReference type="GO" id="GO:0003700">
    <property type="term" value="F:DNA-binding transcription factor activity"/>
    <property type="evidence" value="ECO:0007669"/>
    <property type="project" value="TreeGrafter"/>
</dbReference>
<accession>A0A917ZU39</accession>
<protein>
    <submittedName>
        <fullName evidence="7">TetR family transcriptional regulator</fullName>
    </submittedName>
</protein>
<keyword evidence="2 4" id="KW-0238">DNA-binding</keyword>
<keyword evidence="3" id="KW-0804">Transcription</keyword>
<dbReference type="PRINTS" id="PR00455">
    <property type="entry name" value="HTHTETR"/>
</dbReference>
<name>A0A917ZU39_9ACTN</name>